<sequence>MSYGQRGKRAAPFSLRLSFEERTKVEANAGNMPVAAYIKSLLFADDAPRYQARSKEPVKDHQALAQVLACLGASRLSSNLNQLAHSTHVATFYFDEDTKAAIQGACRDVRIEDQRAIGTPFVG</sequence>
<name>A0A249MU84_SPHXE</name>
<accession>A0A249MU84</accession>
<proteinExistence type="predicted"/>
<evidence type="ECO:0000313" key="2">
    <source>
        <dbReference type="Proteomes" id="UP000217141"/>
    </source>
</evidence>
<organism evidence="1 2">
    <name type="scientific">Sphingobium xenophagum</name>
    <dbReference type="NCBI Taxonomy" id="121428"/>
    <lineage>
        <taxon>Bacteria</taxon>
        <taxon>Pseudomonadati</taxon>
        <taxon>Pseudomonadota</taxon>
        <taxon>Alphaproteobacteria</taxon>
        <taxon>Sphingomonadales</taxon>
        <taxon>Sphingomonadaceae</taxon>
        <taxon>Sphingobium</taxon>
    </lineage>
</organism>
<evidence type="ECO:0000313" key="1">
    <source>
        <dbReference type="EMBL" id="ASY44878.1"/>
    </source>
</evidence>
<dbReference type="KEGG" id="shyd:CJD35_10770"/>
<dbReference type="EMBL" id="CP022745">
    <property type="protein sequence ID" value="ASY44878.1"/>
    <property type="molecule type" value="Genomic_DNA"/>
</dbReference>
<protein>
    <recommendedName>
        <fullName evidence="3">Bacterial mobilisation domain-containing protein</fullName>
    </recommendedName>
</protein>
<gene>
    <name evidence="1" type="ORF">CJD35_10770</name>
</gene>
<dbReference type="Proteomes" id="UP000217141">
    <property type="component" value="Chromosome I"/>
</dbReference>
<dbReference type="AlphaFoldDB" id="A0A249MU84"/>
<evidence type="ECO:0008006" key="3">
    <source>
        <dbReference type="Google" id="ProtNLM"/>
    </source>
</evidence>
<dbReference type="RefSeq" id="WP_095687026.1">
    <property type="nucleotide sequence ID" value="NZ_CP022745.1"/>
</dbReference>
<reference evidence="1 2" key="1">
    <citation type="submission" date="2017-08" db="EMBL/GenBank/DDBJ databases">
        <title>Whole Genome Sequence of Sphingobium hydrophobicum C1: Insights into Adaption to the Electronic-waste Contaminated Sediment.</title>
        <authorList>
            <person name="Song D."/>
            <person name="Chen X."/>
            <person name="Xu M."/>
        </authorList>
    </citation>
    <scope>NUCLEOTIDE SEQUENCE [LARGE SCALE GENOMIC DNA]</scope>
    <source>
        <strain evidence="1 2">C1</strain>
    </source>
</reference>